<comment type="caution">
    <text evidence="11">The sequence shown here is derived from an EMBL/GenBank/DDBJ whole genome shotgun (WGS) entry which is preliminary data.</text>
</comment>
<evidence type="ECO:0000313" key="12">
    <source>
        <dbReference type="Proteomes" id="UP001151532"/>
    </source>
</evidence>
<comment type="cofactor">
    <cofactor evidence="1">
        <name>Mg(2+)</name>
        <dbReference type="ChEBI" id="CHEBI:18420"/>
    </cofactor>
</comment>
<evidence type="ECO:0000256" key="3">
    <source>
        <dbReference type="ARBA" id="ARBA00022598"/>
    </source>
</evidence>
<evidence type="ECO:0000256" key="1">
    <source>
        <dbReference type="ARBA" id="ARBA00001946"/>
    </source>
</evidence>
<dbReference type="Proteomes" id="UP001151532">
    <property type="component" value="Chromosome 1"/>
</dbReference>
<evidence type="ECO:0000259" key="10">
    <source>
        <dbReference type="Pfam" id="PF00501"/>
    </source>
</evidence>
<comment type="catalytic activity">
    <reaction evidence="6">
        <text>(E)-4-coumarate + ATP + H(+) = (E)-4-coumaroyl-AMP + diphosphate</text>
        <dbReference type="Rhea" id="RHEA:72419"/>
        <dbReference type="ChEBI" id="CHEBI:12876"/>
        <dbReference type="ChEBI" id="CHEBI:15378"/>
        <dbReference type="ChEBI" id="CHEBI:30616"/>
        <dbReference type="ChEBI" id="CHEBI:33019"/>
        <dbReference type="ChEBI" id="CHEBI:192348"/>
    </reaction>
    <physiologicalReaction direction="left-to-right" evidence="6">
        <dbReference type="Rhea" id="RHEA:72420"/>
    </physiologicalReaction>
</comment>
<comment type="catalytic activity">
    <reaction evidence="8">
        <text>(E)-4-coumarate + ATP + CoA = (E)-4-coumaroyl-CoA + AMP + diphosphate</text>
        <dbReference type="Rhea" id="RHEA:19641"/>
        <dbReference type="ChEBI" id="CHEBI:12876"/>
        <dbReference type="ChEBI" id="CHEBI:30616"/>
        <dbReference type="ChEBI" id="CHEBI:33019"/>
        <dbReference type="ChEBI" id="CHEBI:57287"/>
        <dbReference type="ChEBI" id="CHEBI:85008"/>
        <dbReference type="ChEBI" id="CHEBI:456215"/>
        <dbReference type="EC" id="6.2.1.12"/>
    </reaction>
    <physiologicalReaction direction="left-to-right" evidence="8">
        <dbReference type="Rhea" id="RHEA:19642"/>
    </physiologicalReaction>
</comment>
<dbReference type="InterPro" id="IPR000873">
    <property type="entry name" value="AMP-dep_synth/lig_dom"/>
</dbReference>
<dbReference type="OrthoDB" id="10253869at2759"/>
<dbReference type="GO" id="GO:0016207">
    <property type="term" value="F:4-coumarate-CoA ligase activity"/>
    <property type="evidence" value="ECO:0007669"/>
    <property type="project" value="UniProtKB-EC"/>
</dbReference>
<evidence type="ECO:0000256" key="7">
    <source>
        <dbReference type="ARBA" id="ARBA00034223"/>
    </source>
</evidence>
<dbReference type="PROSITE" id="PS00455">
    <property type="entry name" value="AMP_BINDING"/>
    <property type="match status" value="1"/>
</dbReference>
<dbReference type="PANTHER" id="PTHR24096:SF406">
    <property type="entry name" value="4-COUMARATE--COA LIGASE 2"/>
    <property type="match status" value="1"/>
</dbReference>
<dbReference type="Gene3D" id="3.40.50.12780">
    <property type="entry name" value="N-terminal domain of ligase-like"/>
    <property type="match status" value="1"/>
</dbReference>
<organism evidence="11 12">
    <name type="scientific">Salix purpurea</name>
    <name type="common">Purple osier willow</name>
    <dbReference type="NCBI Taxonomy" id="77065"/>
    <lineage>
        <taxon>Eukaryota</taxon>
        <taxon>Viridiplantae</taxon>
        <taxon>Streptophyta</taxon>
        <taxon>Embryophyta</taxon>
        <taxon>Tracheophyta</taxon>
        <taxon>Spermatophyta</taxon>
        <taxon>Magnoliopsida</taxon>
        <taxon>eudicotyledons</taxon>
        <taxon>Gunneridae</taxon>
        <taxon>Pentapetalae</taxon>
        <taxon>rosids</taxon>
        <taxon>fabids</taxon>
        <taxon>Malpighiales</taxon>
        <taxon>Salicaceae</taxon>
        <taxon>Saliceae</taxon>
        <taxon>Salix</taxon>
    </lineage>
</organism>
<evidence type="ECO:0000256" key="9">
    <source>
        <dbReference type="SAM" id="MobiDB-lite"/>
    </source>
</evidence>
<dbReference type="EMBL" id="JAPFFK010000015">
    <property type="protein sequence ID" value="KAJ6713197.1"/>
    <property type="molecule type" value="Genomic_DNA"/>
</dbReference>
<evidence type="ECO:0000256" key="8">
    <source>
        <dbReference type="ARBA" id="ARBA00034252"/>
    </source>
</evidence>
<evidence type="ECO:0000256" key="5">
    <source>
        <dbReference type="ARBA" id="ARBA00022840"/>
    </source>
</evidence>
<evidence type="ECO:0000256" key="2">
    <source>
        <dbReference type="ARBA" id="ARBA00012959"/>
    </source>
</evidence>
<accession>A0A9Q0TKD5</accession>
<reference evidence="11" key="1">
    <citation type="submission" date="2022-11" db="EMBL/GenBank/DDBJ databases">
        <authorList>
            <person name="Hyden B.L."/>
            <person name="Feng K."/>
            <person name="Yates T."/>
            <person name="Jawdy S."/>
            <person name="Smart L.B."/>
            <person name="Muchero W."/>
        </authorList>
    </citation>
    <scope>NUCLEOTIDE SEQUENCE</scope>
    <source>
        <tissue evidence="11">Shoot tip</tissue>
    </source>
</reference>
<dbReference type="EC" id="6.2.1.12" evidence="2"/>
<name>A0A9Q0TKD5_SALPP</name>
<evidence type="ECO:0000313" key="11">
    <source>
        <dbReference type="EMBL" id="KAJ6713197.1"/>
    </source>
</evidence>
<sequence>MFSALLSQTSSSRKTFLSIHTFSKTCPNIHQKPCLINGANGDVYTYADVELTARRVASGLNKIGIQQGDVIMLFLPSSPEFVLAFLGASHRGAITTAANPFSTPAELAKHAKASKAKLLITQACYYEKVKDFSQENGVKIMCVDSAPDGCLHFSDLTQADENVMPQVDLHPDDVVALPYSSGTTGLPKGVMLTHKGLITSVAQQVDGENPNLYFHSEDVILTRVSIAPVVPPVMLAIAKSADLDKHDLSSVRMLKSGGAPLGKELEDTVRAKFPQARLGQHLLYDGKGIPSGGDQRKPIFEKELET</sequence>
<evidence type="ECO:0000256" key="6">
    <source>
        <dbReference type="ARBA" id="ARBA00034219"/>
    </source>
</evidence>
<dbReference type="SUPFAM" id="SSF56801">
    <property type="entry name" value="Acetyl-CoA synthetase-like"/>
    <property type="match status" value="1"/>
</dbReference>
<keyword evidence="3 11" id="KW-0436">Ligase</keyword>
<keyword evidence="5" id="KW-0067">ATP-binding</keyword>
<keyword evidence="4" id="KW-0547">Nucleotide-binding</keyword>
<dbReference type="InterPro" id="IPR042099">
    <property type="entry name" value="ANL_N_sf"/>
</dbReference>
<dbReference type="AlphaFoldDB" id="A0A9Q0TKD5"/>
<comment type="catalytic activity">
    <reaction evidence="7">
        <text>(E)-4-coumaroyl-AMP + CoA = (E)-4-coumaroyl-CoA + AMP + H(+)</text>
        <dbReference type="Rhea" id="RHEA:72423"/>
        <dbReference type="ChEBI" id="CHEBI:15378"/>
        <dbReference type="ChEBI" id="CHEBI:57287"/>
        <dbReference type="ChEBI" id="CHEBI:85008"/>
        <dbReference type="ChEBI" id="CHEBI:192348"/>
        <dbReference type="ChEBI" id="CHEBI:456215"/>
    </reaction>
    <physiologicalReaction direction="left-to-right" evidence="7">
        <dbReference type="Rhea" id="RHEA:72424"/>
    </physiologicalReaction>
</comment>
<feature type="region of interest" description="Disordered" evidence="9">
    <location>
        <begin position="284"/>
        <end position="306"/>
    </location>
</feature>
<gene>
    <name evidence="11" type="ORF">OIU79_009232</name>
</gene>
<dbReference type="PANTHER" id="PTHR24096">
    <property type="entry name" value="LONG-CHAIN-FATTY-ACID--COA LIGASE"/>
    <property type="match status" value="1"/>
</dbReference>
<proteinExistence type="predicted"/>
<protein>
    <recommendedName>
        <fullName evidence="2">4-coumarate--CoA ligase</fullName>
        <ecNumber evidence="2">6.2.1.12</ecNumber>
    </recommendedName>
</protein>
<reference evidence="11" key="2">
    <citation type="journal article" date="2023" name="Int. J. Mol. Sci.">
        <title>De Novo Assembly and Annotation of 11 Diverse Shrub Willow (Salix) Genomes Reveals Novel Gene Organization in Sex-Linked Regions.</title>
        <authorList>
            <person name="Hyden B."/>
            <person name="Feng K."/>
            <person name="Yates T.B."/>
            <person name="Jawdy S."/>
            <person name="Cereghino C."/>
            <person name="Smart L.B."/>
            <person name="Muchero W."/>
        </authorList>
    </citation>
    <scope>NUCLEOTIDE SEQUENCE</scope>
    <source>
        <tissue evidence="11">Shoot tip</tissue>
    </source>
</reference>
<dbReference type="Pfam" id="PF00501">
    <property type="entry name" value="AMP-binding"/>
    <property type="match status" value="1"/>
</dbReference>
<evidence type="ECO:0000256" key="4">
    <source>
        <dbReference type="ARBA" id="ARBA00022741"/>
    </source>
</evidence>
<keyword evidence="12" id="KW-1185">Reference proteome</keyword>
<dbReference type="InterPro" id="IPR020845">
    <property type="entry name" value="AMP-binding_CS"/>
</dbReference>
<feature type="domain" description="AMP-dependent synthetase/ligase" evidence="10">
    <location>
        <begin position="30"/>
        <end position="221"/>
    </location>
</feature>
<feature type="compositionally biased region" description="Basic and acidic residues" evidence="9">
    <location>
        <begin position="294"/>
        <end position="306"/>
    </location>
</feature>
<dbReference type="Gene3D" id="3.40.50.980">
    <property type="match status" value="1"/>
</dbReference>
<dbReference type="GO" id="GO:0005524">
    <property type="term" value="F:ATP binding"/>
    <property type="evidence" value="ECO:0007669"/>
    <property type="project" value="UniProtKB-KW"/>
</dbReference>